<reference evidence="3" key="1">
    <citation type="submission" date="2022-06" db="EMBL/GenBank/DDBJ databases">
        <title>Genome sequencing of Brevibacillus sp. BB3-R1.</title>
        <authorList>
            <person name="Heo J."/>
            <person name="Lee D."/>
            <person name="Won M."/>
            <person name="Han B.-H."/>
            <person name="Hong S.-B."/>
            <person name="Kwon S.-W."/>
        </authorList>
    </citation>
    <scope>NUCLEOTIDE SEQUENCE</scope>
    <source>
        <strain evidence="3">BB3-R1</strain>
    </source>
</reference>
<dbReference type="InterPro" id="IPR028098">
    <property type="entry name" value="Glyco_trans_4-like_N"/>
</dbReference>
<feature type="domain" description="Glycosyltransferase subfamily 4-like N-terminal" evidence="2">
    <location>
        <begin position="13"/>
        <end position="198"/>
    </location>
</feature>
<dbReference type="PANTHER" id="PTHR12526">
    <property type="entry name" value="GLYCOSYLTRANSFERASE"/>
    <property type="match status" value="1"/>
</dbReference>
<evidence type="ECO:0000259" key="1">
    <source>
        <dbReference type="Pfam" id="PF00534"/>
    </source>
</evidence>
<dbReference type="PANTHER" id="PTHR12526:SF622">
    <property type="entry name" value="GLYCOSYLTRANSFERASE (GROUP I)"/>
    <property type="match status" value="1"/>
</dbReference>
<sequence length="425" mass="48623">MLIFPYAGSHRHGMALRPYYLAREWVKLGHEVTIVASGFSHLRLVNPDNKDGLTEEMIDGIRYLWIKTPRYTGNGSRRVLNMLGFAWLIHRYAPILSERYRPDLVMVSSPHPFSIFGAKRVARSARAKLVFEVRDLWPQSLIEYGNRSAWHPFIILTQFAENYAYSVSDQIVSLLPKAEEHMRLHGLAQGKFYYLPNGIVVEEWEESGPERLPDLHRETLQRWKEEGRFIIGYAGSHGLANRLEDLIEAADELRDQPVAFVLVGQGPMKAALEQLVEEKGLRHVSFLPPIPKTAIPACLRWMDALFMGWKMLPLLRFGVSANKLFDYMMAGKPVIHAIDAGNDPIEEAGCGISIRPEDSRQLVDAIRRLLKMTEKERQEMGQRGRSYVMEMHNLEHLASRFLTDVCGQPQHVNKAQPAQPLHWGE</sequence>
<gene>
    <name evidence="3" type="ORF">NDK47_07575</name>
</gene>
<protein>
    <submittedName>
        <fullName evidence="3">Glycosyltransferase family 4 protein</fullName>
    </submittedName>
</protein>
<evidence type="ECO:0000313" key="3">
    <source>
        <dbReference type="EMBL" id="USG68369.1"/>
    </source>
</evidence>
<accession>A0ABY4WNX3</accession>
<keyword evidence="4" id="KW-1185">Reference proteome</keyword>
<feature type="domain" description="Glycosyl transferase family 1" evidence="1">
    <location>
        <begin position="224"/>
        <end position="386"/>
    </location>
</feature>
<dbReference type="Proteomes" id="UP001056500">
    <property type="component" value="Chromosome"/>
</dbReference>
<organism evidence="3 4">
    <name type="scientific">Brevibacillus ruminantium</name>
    <dbReference type="NCBI Taxonomy" id="2950604"/>
    <lineage>
        <taxon>Bacteria</taxon>
        <taxon>Bacillati</taxon>
        <taxon>Bacillota</taxon>
        <taxon>Bacilli</taxon>
        <taxon>Bacillales</taxon>
        <taxon>Paenibacillaceae</taxon>
        <taxon>Brevibacillus</taxon>
    </lineage>
</organism>
<dbReference type="Pfam" id="PF13579">
    <property type="entry name" value="Glyco_trans_4_4"/>
    <property type="match status" value="1"/>
</dbReference>
<name>A0ABY4WNX3_9BACL</name>
<dbReference type="Pfam" id="PF00534">
    <property type="entry name" value="Glycos_transf_1"/>
    <property type="match status" value="1"/>
</dbReference>
<dbReference type="SUPFAM" id="SSF53756">
    <property type="entry name" value="UDP-Glycosyltransferase/glycogen phosphorylase"/>
    <property type="match status" value="1"/>
</dbReference>
<dbReference type="RefSeq" id="WP_251876047.1">
    <property type="nucleotide sequence ID" value="NZ_CP098755.1"/>
</dbReference>
<evidence type="ECO:0000259" key="2">
    <source>
        <dbReference type="Pfam" id="PF13579"/>
    </source>
</evidence>
<proteinExistence type="predicted"/>
<dbReference type="EMBL" id="CP098755">
    <property type="protein sequence ID" value="USG68369.1"/>
    <property type="molecule type" value="Genomic_DNA"/>
</dbReference>
<dbReference type="CDD" id="cd03794">
    <property type="entry name" value="GT4_WbuB-like"/>
    <property type="match status" value="1"/>
</dbReference>
<dbReference type="Gene3D" id="3.40.50.2000">
    <property type="entry name" value="Glycogen Phosphorylase B"/>
    <property type="match status" value="2"/>
</dbReference>
<evidence type="ECO:0000313" key="4">
    <source>
        <dbReference type="Proteomes" id="UP001056500"/>
    </source>
</evidence>
<dbReference type="InterPro" id="IPR001296">
    <property type="entry name" value="Glyco_trans_1"/>
</dbReference>